<proteinExistence type="predicted"/>
<gene>
    <name evidence="2" type="ORF">BPOR_0097g00090</name>
</gene>
<feature type="compositionally biased region" description="Low complexity" evidence="1">
    <location>
        <begin position="1"/>
        <end position="15"/>
    </location>
</feature>
<evidence type="ECO:0000313" key="2">
    <source>
        <dbReference type="EMBL" id="TGO89705.1"/>
    </source>
</evidence>
<reference evidence="2 3" key="1">
    <citation type="submission" date="2017-12" db="EMBL/GenBank/DDBJ databases">
        <title>Comparative genomics of Botrytis spp.</title>
        <authorList>
            <person name="Valero-Jimenez C.A."/>
            <person name="Tapia P."/>
            <person name="Veloso J."/>
            <person name="Silva-Moreno E."/>
            <person name="Staats M."/>
            <person name="Valdes J.H."/>
            <person name="Van Kan J.A.L."/>
        </authorList>
    </citation>
    <scope>NUCLEOTIDE SEQUENCE [LARGE SCALE GENOMIC DNA]</scope>
    <source>
        <strain evidence="2 3">MUCL3349</strain>
    </source>
</reference>
<feature type="compositionally biased region" description="Polar residues" evidence="1">
    <location>
        <begin position="19"/>
        <end position="46"/>
    </location>
</feature>
<accession>A0A4Z1KYQ0</accession>
<dbReference type="Proteomes" id="UP000297280">
    <property type="component" value="Unassembled WGS sequence"/>
</dbReference>
<protein>
    <submittedName>
        <fullName evidence="2">Uncharacterized protein</fullName>
    </submittedName>
</protein>
<dbReference type="PANTHER" id="PTHR37848">
    <property type="entry name" value="EXPRESSED PROTEIN"/>
    <property type="match status" value="1"/>
</dbReference>
<sequence>MSNEKSSPSTSHHTPGSFGPSNLTSEADPSTSRQHHLNTLSDSNPLNHNHNHNHDDDSTPPAYSAALSSPAPLRCIPHLRSPDLPNLSYNLYLPPSFTLSSDKTTITSSSAHLSNPGTLLPLITALCTIPPKPMLRILGQRMHTPTPDFDIRVNLMGLLVGDGERKMNYMKILGRGEMGWRGGVREATEPDLGEKEGKGLEGWVRAFCRDEAGVKEFILTRQIPNFPTTHLQGLILALIAQTGYPGHTTISFPITHSKVVVRPPDRVNSFFSSVAKVFMGTKRYEVVSSVWPFADVGRGVEGRRCVVMGEEEWFDEWKNVIGRAVVNGKKGWVTVEDRLEWLMEGQGSVEQWRWNGQGY</sequence>
<evidence type="ECO:0000313" key="3">
    <source>
        <dbReference type="Proteomes" id="UP000297280"/>
    </source>
</evidence>
<dbReference type="AlphaFoldDB" id="A0A4Z1KYQ0"/>
<name>A0A4Z1KYQ0_9HELO</name>
<dbReference type="EMBL" id="PQXO01000097">
    <property type="protein sequence ID" value="TGO89705.1"/>
    <property type="molecule type" value="Genomic_DNA"/>
</dbReference>
<organism evidence="2 3">
    <name type="scientific">Botrytis porri</name>
    <dbReference type="NCBI Taxonomy" id="87229"/>
    <lineage>
        <taxon>Eukaryota</taxon>
        <taxon>Fungi</taxon>
        <taxon>Dikarya</taxon>
        <taxon>Ascomycota</taxon>
        <taxon>Pezizomycotina</taxon>
        <taxon>Leotiomycetes</taxon>
        <taxon>Helotiales</taxon>
        <taxon>Sclerotiniaceae</taxon>
        <taxon>Botrytis</taxon>
    </lineage>
</organism>
<feature type="region of interest" description="Disordered" evidence="1">
    <location>
        <begin position="1"/>
        <end position="67"/>
    </location>
</feature>
<keyword evidence="3" id="KW-1185">Reference proteome</keyword>
<evidence type="ECO:0000256" key="1">
    <source>
        <dbReference type="SAM" id="MobiDB-lite"/>
    </source>
</evidence>
<comment type="caution">
    <text evidence="2">The sequence shown here is derived from an EMBL/GenBank/DDBJ whole genome shotgun (WGS) entry which is preliminary data.</text>
</comment>
<dbReference type="PANTHER" id="PTHR37848:SF1">
    <property type="entry name" value="SUN DOMAIN-CONTAINING PROTEIN"/>
    <property type="match status" value="1"/>
</dbReference>